<comment type="caution">
    <text evidence="9">The sequence shown here is derived from an EMBL/GenBank/DDBJ whole genome shotgun (WGS) entry which is preliminary data.</text>
</comment>
<dbReference type="PANTHER" id="PTHR11359:SF0">
    <property type="entry name" value="AMP DEAMINASE"/>
    <property type="match status" value="1"/>
</dbReference>
<organism evidence="9 10">
    <name type="scientific">Cladobotryum mycophilum</name>
    <dbReference type="NCBI Taxonomy" id="491253"/>
    <lineage>
        <taxon>Eukaryota</taxon>
        <taxon>Fungi</taxon>
        <taxon>Dikarya</taxon>
        <taxon>Ascomycota</taxon>
        <taxon>Pezizomycotina</taxon>
        <taxon>Sordariomycetes</taxon>
        <taxon>Hypocreomycetidae</taxon>
        <taxon>Hypocreales</taxon>
        <taxon>Hypocreaceae</taxon>
        <taxon>Cladobotryum</taxon>
    </lineage>
</organism>
<evidence type="ECO:0000256" key="7">
    <source>
        <dbReference type="ARBA" id="ARBA00022833"/>
    </source>
</evidence>
<dbReference type="EMBL" id="JAVFKD010000016">
    <property type="protein sequence ID" value="KAK5987714.1"/>
    <property type="molecule type" value="Genomic_DNA"/>
</dbReference>
<comment type="similarity">
    <text evidence="3">Belongs to the metallo-dependent hydrolases superfamily. Adenosine and AMP deaminases family.</text>
</comment>
<dbReference type="Proteomes" id="UP001338125">
    <property type="component" value="Unassembled WGS sequence"/>
</dbReference>
<dbReference type="EC" id="3.5.4.6" evidence="4"/>
<evidence type="ECO:0000256" key="5">
    <source>
        <dbReference type="ARBA" id="ARBA00022723"/>
    </source>
</evidence>
<accession>A0ABR0S6D4</accession>
<protein>
    <recommendedName>
        <fullName evidence="4">AMP deaminase</fullName>
        <ecNumber evidence="4">3.5.4.6</ecNumber>
    </recommendedName>
</protein>
<dbReference type="InterPro" id="IPR006329">
    <property type="entry name" value="AMPD"/>
</dbReference>
<dbReference type="InterPro" id="IPR032466">
    <property type="entry name" value="Metal_Hydrolase"/>
</dbReference>
<evidence type="ECO:0000313" key="10">
    <source>
        <dbReference type="Proteomes" id="UP001338125"/>
    </source>
</evidence>
<proteinExistence type="inferred from homology"/>
<evidence type="ECO:0000256" key="1">
    <source>
        <dbReference type="ARBA" id="ARBA00001947"/>
    </source>
</evidence>
<keyword evidence="5" id="KW-0479">Metal-binding</keyword>
<keyword evidence="7" id="KW-0862">Zinc</keyword>
<name>A0ABR0S6D4_9HYPO</name>
<feature type="region of interest" description="Disordered" evidence="8">
    <location>
        <begin position="149"/>
        <end position="233"/>
    </location>
</feature>
<dbReference type="Gene3D" id="3.20.20.140">
    <property type="entry name" value="Metal-dependent hydrolases"/>
    <property type="match status" value="1"/>
</dbReference>
<dbReference type="SUPFAM" id="SSF51556">
    <property type="entry name" value="Metallo-dependent hydrolases"/>
    <property type="match status" value="1"/>
</dbReference>
<keyword evidence="6" id="KW-0378">Hydrolase</keyword>
<reference evidence="9 10" key="1">
    <citation type="submission" date="2024-01" db="EMBL/GenBank/DDBJ databases">
        <title>Complete genome of Cladobotryum mycophilum ATHUM6906.</title>
        <authorList>
            <person name="Christinaki A.C."/>
            <person name="Myridakis A.I."/>
            <person name="Kouvelis V.N."/>
        </authorList>
    </citation>
    <scope>NUCLEOTIDE SEQUENCE [LARGE SCALE GENOMIC DNA]</scope>
    <source>
        <strain evidence="9 10">ATHUM6906</strain>
    </source>
</reference>
<comment type="pathway">
    <text evidence="2">Purine metabolism; IMP biosynthesis via salvage pathway; IMP from AMP: step 1/1.</text>
</comment>
<sequence length="233" mass="26057">MSPLSNNALFLAYERNPFHQYFKRGLNVSLSTDDPLQFAFTKEPLIEEYAVAAQIYKLSSVDMCELAKNSVKQSGYEKAIKKQWLGPDFEKPGKEGNRMVKTNVPDRREEFRYHTLIQERDVLRRYIAYNYHDESTPKTPIVKSQYAEVAASSNSPQRPTGADTEPQGYGAESLIAGSSDHELELPASAMGDPHLSGTDPKMFPGILTKEHRNGSSRNLAQFDGRASPANEAP</sequence>
<evidence type="ECO:0000256" key="8">
    <source>
        <dbReference type="SAM" id="MobiDB-lite"/>
    </source>
</evidence>
<evidence type="ECO:0000256" key="3">
    <source>
        <dbReference type="ARBA" id="ARBA00006676"/>
    </source>
</evidence>
<keyword evidence="10" id="KW-1185">Reference proteome</keyword>
<comment type="cofactor">
    <cofactor evidence="1">
        <name>Zn(2+)</name>
        <dbReference type="ChEBI" id="CHEBI:29105"/>
    </cofactor>
</comment>
<evidence type="ECO:0000313" key="9">
    <source>
        <dbReference type="EMBL" id="KAK5987714.1"/>
    </source>
</evidence>
<dbReference type="PROSITE" id="PS00485">
    <property type="entry name" value="A_DEAMINASE"/>
    <property type="match status" value="1"/>
</dbReference>
<gene>
    <name evidence="9" type="ORF">PT974_11846</name>
</gene>
<dbReference type="InterPro" id="IPR006650">
    <property type="entry name" value="A/AMP_deam_AS"/>
</dbReference>
<evidence type="ECO:0000256" key="4">
    <source>
        <dbReference type="ARBA" id="ARBA00012775"/>
    </source>
</evidence>
<dbReference type="PANTHER" id="PTHR11359">
    <property type="entry name" value="AMP DEAMINASE"/>
    <property type="match status" value="1"/>
</dbReference>
<dbReference type="Pfam" id="PF19326">
    <property type="entry name" value="AMP_deaminase"/>
    <property type="match status" value="1"/>
</dbReference>
<evidence type="ECO:0000256" key="6">
    <source>
        <dbReference type="ARBA" id="ARBA00022801"/>
    </source>
</evidence>
<evidence type="ECO:0000256" key="2">
    <source>
        <dbReference type="ARBA" id="ARBA00004955"/>
    </source>
</evidence>